<keyword evidence="3" id="KW-0238">DNA-binding</keyword>
<dbReference type="InterPro" id="IPR036388">
    <property type="entry name" value="WH-like_DNA-bd_sf"/>
</dbReference>
<feature type="domain" description="HTH lysR-type" evidence="5">
    <location>
        <begin position="1"/>
        <end position="51"/>
    </location>
</feature>
<evidence type="ECO:0000313" key="7">
    <source>
        <dbReference type="Proteomes" id="UP000641932"/>
    </source>
</evidence>
<evidence type="ECO:0000313" key="6">
    <source>
        <dbReference type="EMBL" id="GGO89994.1"/>
    </source>
</evidence>
<dbReference type="EMBL" id="BMMS01000014">
    <property type="protein sequence ID" value="GGO89994.1"/>
    <property type="molecule type" value="Genomic_DNA"/>
</dbReference>
<dbReference type="PANTHER" id="PTHR30346:SF30">
    <property type="entry name" value="SMALL NEUTRAL PROTEASE REGULATORY PROTEIN"/>
    <property type="match status" value="1"/>
</dbReference>
<dbReference type="InterPro" id="IPR000847">
    <property type="entry name" value="LysR_HTH_N"/>
</dbReference>
<dbReference type="PROSITE" id="PS50931">
    <property type="entry name" value="HTH_LYSR"/>
    <property type="match status" value="1"/>
</dbReference>
<dbReference type="PANTHER" id="PTHR30346">
    <property type="entry name" value="TRANSCRIPTIONAL DUAL REGULATOR HCAR-RELATED"/>
    <property type="match status" value="1"/>
</dbReference>
<organism evidence="6 7">
    <name type="scientific">Wenjunlia tyrosinilytica</name>
    <dbReference type="NCBI Taxonomy" id="1544741"/>
    <lineage>
        <taxon>Bacteria</taxon>
        <taxon>Bacillati</taxon>
        <taxon>Actinomycetota</taxon>
        <taxon>Actinomycetes</taxon>
        <taxon>Kitasatosporales</taxon>
        <taxon>Streptomycetaceae</taxon>
        <taxon>Wenjunlia</taxon>
    </lineage>
</organism>
<keyword evidence="7" id="KW-1185">Reference proteome</keyword>
<evidence type="ECO:0000259" key="5">
    <source>
        <dbReference type="PROSITE" id="PS50931"/>
    </source>
</evidence>
<reference evidence="6" key="1">
    <citation type="journal article" date="2014" name="Int. J. Syst. Evol. Microbiol.">
        <title>Complete genome sequence of Corynebacterium casei LMG S-19264T (=DSM 44701T), isolated from a smear-ripened cheese.</title>
        <authorList>
            <consortium name="US DOE Joint Genome Institute (JGI-PGF)"/>
            <person name="Walter F."/>
            <person name="Albersmeier A."/>
            <person name="Kalinowski J."/>
            <person name="Ruckert C."/>
        </authorList>
    </citation>
    <scope>NUCLEOTIDE SEQUENCE</scope>
    <source>
        <strain evidence="6">CGMCC 4.7201</strain>
    </source>
</reference>
<dbReference type="GO" id="GO:0008233">
    <property type="term" value="F:peptidase activity"/>
    <property type="evidence" value="ECO:0007669"/>
    <property type="project" value="UniProtKB-KW"/>
</dbReference>
<comment type="similarity">
    <text evidence="1">Belongs to the LysR transcriptional regulatory family.</text>
</comment>
<evidence type="ECO:0000256" key="4">
    <source>
        <dbReference type="ARBA" id="ARBA00023163"/>
    </source>
</evidence>
<dbReference type="InterPro" id="IPR036390">
    <property type="entry name" value="WH_DNA-bd_sf"/>
</dbReference>
<dbReference type="Pfam" id="PF00126">
    <property type="entry name" value="HTH_1"/>
    <property type="match status" value="1"/>
</dbReference>
<gene>
    <name evidence="6" type="primary">mprR</name>
    <name evidence="6" type="ORF">GCM10012280_34490</name>
</gene>
<sequence>MLCTIADAGSVRKAAAQLGMTQPSLTTQLRRIENAIGGLLFTRGQAGCQPTPLGRSVLSRARSIVADMSTLVTEAKEAAVSTGGARLRVGSIGSRAVPGWLRRLHARLPETDTTIHVDVSVSMLLHMVAMNQLDVAFVYEVEGFPLRLPPGVRQRVLVEREPQFIAMSATHVAAERPLVRLCDLAGDKWMVDPTADDECAAVRRAFTAVGRTPRLVHVRDNTTAAELVASAEAVCPCQPTSRPRAGTVIRPLEDDPLTVRLSVVSGPRIAEAGETDAVYADLQDAYLELAWANPAYREWLMRNDSGLLLAGG</sequence>
<keyword evidence="4" id="KW-0804">Transcription</keyword>
<dbReference type="Gene3D" id="1.10.10.10">
    <property type="entry name" value="Winged helix-like DNA-binding domain superfamily/Winged helix DNA-binding domain"/>
    <property type="match status" value="1"/>
</dbReference>
<reference evidence="6" key="2">
    <citation type="submission" date="2020-09" db="EMBL/GenBank/DDBJ databases">
        <authorList>
            <person name="Sun Q."/>
            <person name="Zhou Y."/>
        </authorList>
    </citation>
    <scope>NUCLEOTIDE SEQUENCE</scope>
    <source>
        <strain evidence="6">CGMCC 4.7201</strain>
    </source>
</reference>
<dbReference type="GO" id="GO:0003700">
    <property type="term" value="F:DNA-binding transcription factor activity"/>
    <property type="evidence" value="ECO:0007669"/>
    <property type="project" value="InterPro"/>
</dbReference>
<evidence type="ECO:0000256" key="3">
    <source>
        <dbReference type="ARBA" id="ARBA00023125"/>
    </source>
</evidence>
<comment type="caution">
    <text evidence="6">The sequence shown here is derived from an EMBL/GenBank/DDBJ whole genome shotgun (WGS) entry which is preliminary data.</text>
</comment>
<dbReference type="Proteomes" id="UP000641932">
    <property type="component" value="Unassembled WGS sequence"/>
</dbReference>
<protein>
    <submittedName>
        <fullName evidence="6">Small neutral protease regulatory protein</fullName>
    </submittedName>
</protein>
<name>A0A918DY88_9ACTN</name>
<dbReference type="SUPFAM" id="SSF53850">
    <property type="entry name" value="Periplasmic binding protein-like II"/>
    <property type="match status" value="1"/>
</dbReference>
<dbReference type="GO" id="GO:0032993">
    <property type="term" value="C:protein-DNA complex"/>
    <property type="evidence" value="ECO:0007669"/>
    <property type="project" value="TreeGrafter"/>
</dbReference>
<dbReference type="InterPro" id="IPR005119">
    <property type="entry name" value="LysR_subst-bd"/>
</dbReference>
<accession>A0A918DY88</accession>
<keyword evidence="2" id="KW-0805">Transcription regulation</keyword>
<dbReference type="SUPFAM" id="SSF46785">
    <property type="entry name" value="Winged helix' DNA-binding domain"/>
    <property type="match status" value="1"/>
</dbReference>
<proteinExistence type="inferred from homology"/>
<dbReference type="Pfam" id="PF03466">
    <property type="entry name" value="LysR_substrate"/>
    <property type="match status" value="1"/>
</dbReference>
<dbReference type="AlphaFoldDB" id="A0A918DY88"/>
<evidence type="ECO:0000256" key="2">
    <source>
        <dbReference type="ARBA" id="ARBA00023015"/>
    </source>
</evidence>
<keyword evidence="6" id="KW-0645">Protease</keyword>
<dbReference type="GO" id="GO:0006508">
    <property type="term" value="P:proteolysis"/>
    <property type="evidence" value="ECO:0007669"/>
    <property type="project" value="UniProtKB-KW"/>
</dbReference>
<dbReference type="Gene3D" id="3.40.190.10">
    <property type="entry name" value="Periplasmic binding protein-like II"/>
    <property type="match status" value="2"/>
</dbReference>
<dbReference type="CDD" id="cd08414">
    <property type="entry name" value="PBP2_LTTR_aromatics_like"/>
    <property type="match status" value="1"/>
</dbReference>
<evidence type="ECO:0000256" key="1">
    <source>
        <dbReference type="ARBA" id="ARBA00009437"/>
    </source>
</evidence>
<keyword evidence="6" id="KW-0378">Hydrolase</keyword>
<dbReference type="PRINTS" id="PR00039">
    <property type="entry name" value="HTHLYSR"/>
</dbReference>
<dbReference type="GO" id="GO:0003677">
    <property type="term" value="F:DNA binding"/>
    <property type="evidence" value="ECO:0007669"/>
    <property type="project" value="UniProtKB-KW"/>
</dbReference>